<dbReference type="EMBL" id="WJXA01000001">
    <property type="protein sequence ID" value="KAF7154397.1"/>
    <property type="molecule type" value="Genomic_DNA"/>
</dbReference>
<reference evidence="2" key="1">
    <citation type="submission" date="2019-11" db="EMBL/GenBank/DDBJ databases">
        <authorList>
            <person name="Liu Y."/>
            <person name="Hou J."/>
            <person name="Li T.-Q."/>
            <person name="Guan C.-H."/>
            <person name="Wu X."/>
            <person name="Wu H.-Z."/>
            <person name="Ling F."/>
            <person name="Zhang R."/>
            <person name="Shi X.-G."/>
            <person name="Ren J.-P."/>
            <person name="Chen E.-F."/>
            <person name="Sun J.-M."/>
        </authorList>
    </citation>
    <scope>NUCLEOTIDE SEQUENCE</scope>
    <source>
        <strain evidence="2">Adult_tree_wgs_1</strain>
        <tissue evidence="2">Leaves</tissue>
    </source>
</reference>
<dbReference type="AlphaFoldDB" id="A0A834HJC7"/>
<evidence type="ECO:0000313" key="3">
    <source>
        <dbReference type="Proteomes" id="UP000626092"/>
    </source>
</evidence>
<evidence type="ECO:0000313" key="2">
    <source>
        <dbReference type="EMBL" id="KAF7154397.1"/>
    </source>
</evidence>
<feature type="region of interest" description="Disordered" evidence="1">
    <location>
        <begin position="200"/>
        <end position="231"/>
    </location>
</feature>
<accession>A0A834HJC7</accession>
<organism evidence="2 3">
    <name type="scientific">Rhododendron simsii</name>
    <name type="common">Sims's rhododendron</name>
    <dbReference type="NCBI Taxonomy" id="118357"/>
    <lineage>
        <taxon>Eukaryota</taxon>
        <taxon>Viridiplantae</taxon>
        <taxon>Streptophyta</taxon>
        <taxon>Embryophyta</taxon>
        <taxon>Tracheophyta</taxon>
        <taxon>Spermatophyta</taxon>
        <taxon>Magnoliopsida</taxon>
        <taxon>eudicotyledons</taxon>
        <taxon>Gunneridae</taxon>
        <taxon>Pentapetalae</taxon>
        <taxon>asterids</taxon>
        <taxon>Ericales</taxon>
        <taxon>Ericaceae</taxon>
        <taxon>Ericoideae</taxon>
        <taxon>Rhodoreae</taxon>
        <taxon>Rhododendron</taxon>
    </lineage>
</organism>
<proteinExistence type="predicted"/>
<name>A0A834HJC7_RHOSS</name>
<gene>
    <name evidence="2" type="ORF">RHSIM_Rhsim01G0170100</name>
</gene>
<feature type="compositionally biased region" description="Acidic residues" evidence="1">
    <location>
        <begin position="302"/>
        <end position="333"/>
    </location>
</feature>
<keyword evidence="3" id="KW-1185">Reference proteome</keyword>
<evidence type="ECO:0000256" key="1">
    <source>
        <dbReference type="SAM" id="MobiDB-lite"/>
    </source>
</evidence>
<feature type="compositionally biased region" description="Basic and acidic residues" evidence="1">
    <location>
        <begin position="217"/>
        <end position="227"/>
    </location>
</feature>
<feature type="region of interest" description="Disordered" evidence="1">
    <location>
        <begin position="290"/>
        <end position="337"/>
    </location>
</feature>
<dbReference type="Proteomes" id="UP000626092">
    <property type="component" value="Unassembled WGS sequence"/>
</dbReference>
<comment type="caution">
    <text evidence="2">The sequence shown here is derived from an EMBL/GenBank/DDBJ whole genome shotgun (WGS) entry which is preliminary data.</text>
</comment>
<protein>
    <submittedName>
        <fullName evidence="2">Uncharacterized protein</fullName>
    </submittedName>
</protein>
<sequence length="425" mass="47007">MSLLTSGVSSTTSWGKRIDDADAFFPRPYAEPVEGVLPTSFFSENDRTVDFQTKGITVSTFVLATFVVAARPCSLPALCTEGTCSMLYHPDRGFNVVVLLRNDREIFFTANDRLAWRRNLDSFINYVRGVPEILTLSDVYHRDVSLRVPLLKQQGPFLLKRPLRASRLLMRFASPFTFHWLSHCFIIIFSPVPLCSVGSSLRHEGKEHTPSNKLKRKREDEEAREGDSDSSIDDTVQISRFFKLPRTTQSSPGGTSVTAGKKVVVDLAEGNLMGPIMALKVAIVAIDGDDEDHSGDGNGNEDLSDGEEGNGAEDENDGDGNGDEGCDGGEGDGENLGADTTHFVVEEDEEDDDESSLIPRRRIPTEGFLLIPDINQLALAAVAPQLPRREVVKSAFDPFHRSVNIPPTGDPRTFKHMIRQWRLQI</sequence>
<feature type="compositionally biased region" description="Basic and acidic residues" evidence="1">
    <location>
        <begin position="201"/>
        <end position="210"/>
    </location>
</feature>